<evidence type="ECO:0000256" key="5">
    <source>
        <dbReference type="ARBA" id="ARBA00022759"/>
    </source>
</evidence>
<dbReference type="GO" id="GO:0004519">
    <property type="term" value="F:endonuclease activity"/>
    <property type="evidence" value="ECO:0007669"/>
    <property type="project" value="UniProtKB-KW"/>
</dbReference>
<organism evidence="9 10">
    <name type="scientific">Panagrolaimus superbus</name>
    <dbReference type="NCBI Taxonomy" id="310955"/>
    <lineage>
        <taxon>Eukaryota</taxon>
        <taxon>Metazoa</taxon>
        <taxon>Ecdysozoa</taxon>
        <taxon>Nematoda</taxon>
        <taxon>Chromadorea</taxon>
        <taxon>Rhabditida</taxon>
        <taxon>Tylenchina</taxon>
        <taxon>Panagrolaimomorpha</taxon>
        <taxon>Panagrolaimoidea</taxon>
        <taxon>Panagrolaimidae</taxon>
        <taxon>Panagrolaimus</taxon>
    </lineage>
</organism>
<dbReference type="Pfam" id="PF17919">
    <property type="entry name" value="RT_RNaseH_2"/>
    <property type="match status" value="1"/>
</dbReference>
<keyword evidence="7" id="KW-0511">Multifunctional enzyme</keyword>
<dbReference type="Gene3D" id="3.10.10.10">
    <property type="entry name" value="HIV Type 1 Reverse Transcriptase, subunit A, domain 1"/>
    <property type="match status" value="1"/>
</dbReference>
<evidence type="ECO:0000256" key="6">
    <source>
        <dbReference type="ARBA" id="ARBA00022918"/>
    </source>
</evidence>
<dbReference type="EC" id="2.7.7.49" evidence="1"/>
<keyword evidence="9" id="KW-1185">Reference proteome</keyword>
<dbReference type="FunFam" id="3.10.20.370:FF:000001">
    <property type="entry name" value="Retrovirus-related Pol polyprotein from transposon 17.6-like protein"/>
    <property type="match status" value="1"/>
</dbReference>
<evidence type="ECO:0000256" key="7">
    <source>
        <dbReference type="ARBA" id="ARBA00023268"/>
    </source>
</evidence>
<dbReference type="InterPro" id="IPR043502">
    <property type="entry name" value="DNA/RNA_pol_sf"/>
</dbReference>
<dbReference type="Pfam" id="PF00078">
    <property type="entry name" value="RVT_1"/>
    <property type="match status" value="1"/>
</dbReference>
<dbReference type="WBParaSite" id="PSU_v2.g10732.t1">
    <property type="protein sequence ID" value="PSU_v2.g10732.t1"/>
    <property type="gene ID" value="PSU_v2.g10732"/>
</dbReference>
<evidence type="ECO:0000256" key="3">
    <source>
        <dbReference type="ARBA" id="ARBA00022695"/>
    </source>
</evidence>
<keyword evidence="5" id="KW-0378">Hydrolase</keyword>
<protein>
    <recommendedName>
        <fullName evidence="1">RNA-directed DNA polymerase</fullName>
        <ecNumber evidence="1">2.7.7.49</ecNumber>
    </recommendedName>
</protein>
<dbReference type="SUPFAM" id="SSF56672">
    <property type="entry name" value="DNA/RNA polymerases"/>
    <property type="match status" value="1"/>
</dbReference>
<keyword evidence="6" id="KW-0695">RNA-directed DNA polymerase</keyword>
<dbReference type="Gene3D" id="2.40.70.10">
    <property type="entry name" value="Acid Proteases"/>
    <property type="match status" value="1"/>
</dbReference>
<keyword evidence="2" id="KW-0808">Transferase</keyword>
<evidence type="ECO:0000313" key="9">
    <source>
        <dbReference type="Proteomes" id="UP000887577"/>
    </source>
</evidence>
<dbReference type="AlphaFoldDB" id="A0A914XU01"/>
<dbReference type="PANTHER" id="PTHR37984:SF5">
    <property type="entry name" value="PROTEIN NYNRIN-LIKE"/>
    <property type="match status" value="1"/>
</dbReference>
<dbReference type="CDD" id="cd01647">
    <property type="entry name" value="RT_LTR"/>
    <property type="match status" value="1"/>
</dbReference>
<dbReference type="Gene3D" id="3.30.70.270">
    <property type="match status" value="2"/>
</dbReference>
<dbReference type="CDD" id="cd09274">
    <property type="entry name" value="RNase_HI_RT_Ty3"/>
    <property type="match status" value="1"/>
</dbReference>
<dbReference type="PROSITE" id="PS50878">
    <property type="entry name" value="RT_POL"/>
    <property type="match status" value="1"/>
</dbReference>
<dbReference type="InterPro" id="IPR043128">
    <property type="entry name" value="Rev_trsase/Diguanyl_cyclase"/>
</dbReference>
<accession>A0A914XU01</accession>
<evidence type="ECO:0000313" key="10">
    <source>
        <dbReference type="WBParaSite" id="PSU_v2.g10732.t1"/>
    </source>
</evidence>
<evidence type="ECO:0000256" key="4">
    <source>
        <dbReference type="ARBA" id="ARBA00022722"/>
    </source>
</evidence>
<dbReference type="InterPro" id="IPR000477">
    <property type="entry name" value="RT_dom"/>
</dbReference>
<dbReference type="PANTHER" id="PTHR37984">
    <property type="entry name" value="PROTEIN CBG26694"/>
    <property type="match status" value="1"/>
</dbReference>
<evidence type="ECO:0000259" key="8">
    <source>
        <dbReference type="PROSITE" id="PS50878"/>
    </source>
</evidence>
<keyword evidence="3" id="KW-0548">Nucleotidyltransferase</keyword>
<dbReference type="GO" id="GO:0003964">
    <property type="term" value="F:RNA-directed DNA polymerase activity"/>
    <property type="evidence" value="ECO:0007669"/>
    <property type="project" value="UniProtKB-KW"/>
</dbReference>
<proteinExistence type="predicted"/>
<dbReference type="Gene3D" id="3.10.20.370">
    <property type="match status" value="1"/>
</dbReference>
<dbReference type="InterPro" id="IPR041577">
    <property type="entry name" value="RT_RNaseH_2"/>
</dbReference>
<reference evidence="10" key="1">
    <citation type="submission" date="2022-11" db="UniProtKB">
        <authorList>
            <consortium name="WormBaseParasite"/>
        </authorList>
    </citation>
    <scope>IDENTIFICATION</scope>
</reference>
<evidence type="ECO:0000256" key="2">
    <source>
        <dbReference type="ARBA" id="ARBA00022679"/>
    </source>
</evidence>
<feature type="domain" description="Reverse transcriptase" evidence="8">
    <location>
        <begin position="182"/>
        <end position="359"/>
    </location>
</feature>
<keyword evidence="4" id="KW-0540">Nuclease</keyword>
<sequence length="586" mass="66623">MTLKSNSTETVPPVMVNVRMNDTMVQLQHDSGAVCTVIDKKNWEKIGKPPLHPCSINLRSYNSSIDKLGQCYVTVGINNKLEKAMLIVVKEGSSLLGRNWIRQFKVIADQKLHGQCNLVESEPELSKILEDFKDVFDKKLGTCDLTVSLKLKDGAKPKFLKSRNLPYSMRGPVEEKLEKAVSSGVLIPVQHSQWATPIVVVKKPNDIRICGDYKSTLNPMLDVNQYPLPKIEDMFHELNGGKWFIKLDLRDAYHQLVLDQQSKEYTTINTHKGLYRYQRLPFGIASAVAIFQHTMEKILNGIPGVVVYLDDVTITAENKDKLLYLLKLVLQRFRKHGLRLKREKCEFLKSKILFLGHEVDANGIRPSSQKLEGLTKMPAPKNVKEVEAFVGLVNYYGKFVKNLASLAAPLNDLRKQNVKWQWTEQHQKSFEEIKQRLLQADLLTHYDPLKELILATDASEYGIGAVLSHREKDGTEKVIAYASRKMIAAELNYAQIEKEALAIIFGVEKFDQYLLGRHFILQTDHMPLLRIFGNKTGIGSVAIKRLARWAIILMNYTYTIEYRKTEEFGNADSLSRLPNPTVSPSS</sequence>
<dbReference type="Proteomes" id="UP000887577">
    <property type="component" value="Unplaced"/>
</dbReference>
<dbReference type="InterPro" id="IPR050951">
    <property type="entry name" value="Retrovirus_Pol_polyprotein"/>
</dbReference>
<dbReference type="FunFam" id="3.30.70.270:FF:000020">
    <property type="entry name" value="Transposon Tf2-6 polyprotein-like Protein"/>
    <property type="match status" value="1"/>
</dbReference>
<evidence type="ECO:0000256" key="1">
    <source>
        <dbReference type="ARBA" id="ARBA00012493"/>
    </source>
</evidence>
<dbReference type="SUPFAM" id="SSF50630">
    <property type="entry name" value="Acid proteases"/>
    <property type="match status" value="1"/>
</dbReference>
<dbReference type="InterPro" id="IPR021109">
    <property type="entry name" value="Peptidase_aspartic_dom_sf"/>
</dbReference>
<name>A0A914XU01_9BILA</name>
<keyword evidence="5" id="KW-0255">Endonuclease</keyword>